<feature type="domain" description="EamA" evidence="8">
    <location>
        <begin position="22"/>
        <end position="151"/>
    </location>
</feature>
<keyword evidence="4 7" id="KW-0812">Transmembrane</keyword>
<evidence type="ECO:0000256" key="2">
    <source>
        <dbReference type="ARBA" id="ARBA00007362"/>
    </source>
</evidence>
<reference evidence="9 10" key="2">
    <citation type="submission" date="2018-12" db="EMBL/GenBank/DDBJ databases">
        <title>Nakamurella antarcticus sp. nov., isolated from Antarctica South Shetland Islands soil.</title>
        <authorList>
            <person name="Peng F."/>
        </authorList>
    </citation>
    <scope>NUCLEOTIDE SEQUENCE [LARGE SCALE GENOMIC DNA]</scope>
    <source>
        <strain evidence="9 10">S14-144</strain>
    </source>
</reference>
<feature type="transmembrane region" description="Helical" evidence="7">
    <location>
        <begin position="136"/>
        <end position="157"/>
    </location>
</feature>
<proteinExistence type="inferred from homology"/>
<comment type="subcellular location">
    <subcellularLocation>
        <location evidence="1">Cell membrane</location>
        <topology evidence="1">Multi-pass membrane protein</topology>
    </subcellularLocation>
</comment>
<dbReference type="KEGG" id="nak:EH165_13910"/>
<keyword evidence="5 7" id="KW-1133">Transmembrane helix</keyword>
<dbReference type="InterPro" id="IPR037185">
    <property type="entry name" value="EmrE-like"/>
</dbReference>
<feature type="transmembrane region" description="Helical" evidence="7">
    <location>
        <begin position="218"/>
        <end position="238"/>
    </location>
</feature>
<dbReference type="SUPFAM" id="SSF103481">
    <property type="entry name" value="Multidrug resistance efflux transporter EmrE"/>
    <property type="match status" value="2"/>
</dbReference>
<gene>
    <name evidence="9" type="ORF">EH165_13910</name>
</gene>
<evidence type="ECO:0000256" key="4">
    <source>
        <dbReference type="ARBA" id="ARBA00022692"/>
    </source>
</evidence>
<protein>
    <submittedName>
        <fullName evidence="9">DMT family transporter</fullName>
    </submittedName>
</protein>
<feature type="transmembrane region" description="Helical" evidence="7">
    <location>
        <begin position="53"/>
        <end position="73"/>
    </location>
</feature>
<feature type="domain" description="EamA" evidence="8">
    <location>
        <begin position="161"/>
        <end position="292"/>
    </location>
</feature>
<dbReference type="OrthoDB" id="3182968at2"/>
<accession>A0A3G8ZP07</accession>
<dbReference type="AlphaFoldDB" id="A0A3G8ZP07"/>
<dbReference type="Proteomes" id="UP000268084">
    <property type="component" value="Chromosome"/>
</dbReference>
<evidence type="ECO:0000256" key="7">
    <source>
        <dbReference type="SAM" id="Phobius"/>
    </source>
</evidence>
<dbReference type="PANTHER" id="PTHR42920:SF5">
    <property type="entry name" value="EAMA DOMAIN-CONTAINING PROTEIN"/>
    <property type="match status" value="1"/>
</dbReference>
<evidence type="ECO:0000256" key="3">
    <source>
        <dbReference type="ARBA" id="ARBA00022475"/>
    </source>
</evidence>
<evidence type="ECO:0000313" key="9">
    <source>
        <dbReference type="EMBL" id="AZI59072.1"/>
    </source>
</evidence>
<sequence>MPAPSKTPGPVAEPARSRQSLWALVALLSVAAAWGSSFPLTKDLLERMSAVDFLAVRFTLATVVMFAVFSPAVRRLSRASVKKGLVLGALYGIAQVIQTSGLAMTSASVSGFITGMYVVLTPICAAVLLKKRITGRWWVGAVMAMIGLAVMALNGFSVGLGEGITLLAALLFALHIVGLSHWSTGSEALGLAVVQIAATAAISVICAGPGGISLPTSGFDWAAIVYMAIVSGALAMILQSWAQAHLPASRAAIAMATEPVWAAALAITFLHEPLTARIGLGGALMLAAMLVVEVPPRQSRAGSAVVPPQRKSAT</sequence>
<feature type="transmembrane region" description="Helical" evidence="7">
    <location>
        <begin position="85"/>
        <end position="103"/>
    </location>
</feature>
<feature type="transmembrane region" description="Helical" evidence="7">
    <location>
        <begin position="109"/>
        <end position="129"/>
    </location>
</feature>
<evidence type="ECO:0000256" key="1">
    <source>
        <dbReference type="ARBA" id="ARBA00004651"/>
    </source>
</evidence>
<feature type="transmembrane region" description="Helical" evidence="7">
    <location>
        <begin position="21"/>
        <end position="41"/>
    </location>
</feature>
<evidence type="ECO:0000256" key="6">
    <source>
        <dbReference type="ARBA" id="ARBA00023136"/>
    </source>
</evidence>
<keyword evidence="10" id="KW-1185">Reference proteome</keyword>
<dbReference type="PANTHER" id="PTHR42920">
    <property type="entry name" value="OS03G0707200 PROTEIN-RELATED"/>
    <property type="match status" value="1"/>
</dbReference>
<dbReference type="Gene3D" id="1.10.3730.20">
    <property type="match status" value="1"/>
</dbReference>
<feature type="transmembrane region" description="Helical" evidence="7">
    <location>
        <begin position="189"/>
        <end position="212"/>
    </location>
</feature>
<evidence type="ECO:0000256" key="5">
    <source>
        <dbReference type="ARBA" id="ARBA00022989"/>
    </source>
</evidence>
<feature type="transmembrane region" description="Helical" evidence="7">
    <location>
        <begin position="276"/>
        <end position="294"/>
    </location>
</feature>
<reference evidence="9 10" key="1">
    <citation type="submission" date="2018-11" db="EMBL/GenBank/DDBJ databases">
        <authorList>
            <person name="Da X."/>
        </authorList>
    </citation>
    <scope>NUCLEOTIDE SEQUENCE [LARGE SCALE GENOMIC DNA]</scope>
    <source>
        <strain evidence="9 10">S14-144</strain>
    </source>
</reference>
<dbReference type="InterPro" id="IPR000620">
    <property type="entry name" value="EamA_dom"/>
</dbReference>
<dbReference type="EMBL" id="CP034170">
    <property type="protein sequence ID" value="AZI59072.1"/>
    <property type="molecule type" value="Genomic_DNA"/>
</dbReference>
<comment type="similarity">
    <text evidence="2">Belongs to the EamA transporter family.</text>
</comment>
<feature type="transmembrane region" description="Helical" evidence="7">
    <location>
        <begin position="163"/>
        <end position="182"/>
    </location>
</feature>
<dbReference type="RefSeq" id="WP_124799976.1">
    <property type="nucleotide sequence ID" value="NZ_CP034170.1"/>
</dbReference>
<keyword evidence="6 7" id="KW-0472">Membrane</keyword>
<feature type="transmembrane region" description="Helical" evidence="7">
    <location>
        <begin position="250"/>
        <end position="270"/>
    </location>
</feature>
<keyword evidence="3" id="KW-1003">Cell membrane</keyword>
<dbReference type="GO" id="GO:0005886">
    <property type="term" value="C:plasma membrane"/>
    <property type="evidence" value="ECO:0007669"/>
    <property type="project" value="UniProtKB-SubCell"/>
</dbReference>
<dbReference type="InterPro" id="IPR051258">
    <property type="entry name" value="Diverse_Substrate_Transporter"/>
</dbReference>
<evidence type="ECO:0000313" key="10">
    <source>
        <dbReference type="Proteomes" id="UP000268084"/>
    </source>
</evidence>
<organism evidence="9 10">
    <name type="scientific">Nakamurella antarctica</name>
    <dbReference type="NCBI Taxonomy" id="1902245"/>
    <lineage>
        <taxon>Bacteria</taxon>
        <taxon>Bacillati</taxon>
        <taxon>Actinomycetota</taxon>
        <taxon>Actinomycetes</taxon>
        <taxon>Nakamurellales</taxon>
        <taxon>Nakamurellaceae</taxon>
        <taxon>Nakamurella</taxon>
    </lineage>
</organism>
<evidence type="ECO:0000259" key="8">
    <source>
        <dbReference type="Pfam" id="PF00892"/>
    </source>
</evidence>
<name>A0A3G8ZP07_9ACTN</name>
<dbReference type="Pfam" id="PF00892">
    <property type="entry name" value="EamA"/>
    <property type="match status" value="2"/>
</dbReference>